<dbReference type="EMBL" id="PFMR01000194">
    <property type="protein sequence ID" value="PIZ16324.1"/>
    <property type="molecule type" value="Genomic_DNA"/>
</dbReference>
<dbReference type="AlphaFoldDB" id="A0A2M7S9W6"/>
<reference evidence="4" key="1">
    <citation type="submission" date="2017-09" db="EMBL/GenBank/DDBJ databases">
        <title>Depth-based differentiation of microbial function through sediment-hosted aquifers and enrichment of novel symbionts in the deep terrestrial subsurface.</title>
        <authorList>
            <person name="Probst A.J."/>
            <person name="Ladd B."/>
            <person name="Jarett J.K."/>
            <person name="Geller-Mcgrath D.E."/>
            <person name="Sieber C.M.K."/>
            <person name="Emerson J.B."/>
            <person name="Anantharaman K."/>
            <person name="Thomas B.C."/>
            <person name="Malmstrom R."/>
            <person name="Stieglmeier M."/>
            <person name="Klingl A."/>
            <person name="Woyke T."/>
            <person name="Ryan C.M."/>
            <person name="Banfield J.F."/>
        </authorList>
    </citation>
    <scope>NUCLEOTIDE SEQUENCE [LARGE SCALE GENOMIC DNA]</scope>
</reference>
<sequence length="508" mass="58613">MNNKIKKNPYDHDLFGLHLNQELEDFIEEINPWWSGRPMRELPKFHRWLFEHALQRLKSGLAPVTVLRGPRQVGKTTLQEHVIAHLIEKEKINPINILRIQFDEIPSLKGLKDPILSICRWFQGCVLKKTFNESAKEGRPVYIFFDEVQNLIDWSPQIKSLVDNHSVRILLTGSSALRIEYGRDSLAGRITTLELGTFLLREIAELQGFPEIAPLLKLNGLKELTQKDFWVLVRENGVKQKLTRDRAFNLFSDRGGYPVAQVRTDRPWGEVSDQLNETVIRRVIQHDLRVGERGRKRDQDLLEELFRLCCRYIGQAPGQALFITELRRALTANVGWNRVLAYLRFLNNTLLLRLVDPLEIRIKKRKGRPKICLCDHALRASWLQEFVPLSLEGLDKAPHLSDLAGHVAESVLGYFLGGIPGLDVAWFPERGAEPEVDYIISVGEFRIPIEIKYRRHIDLHRDTIGLRSFIEKTIYNAPFGILITLDDNVIADDQRIVTMPLSSFLLLR</sequence>
<dbReference type="InterPro" id="IPR025420">
    <property type="entry name" value="DUF4143"/>
</dbReference>
<evidence type="ECO:0000259" key="1">
    <source>
        <dbReference type="Pfam" id="PF13173"/>
    </source>
</evidence>
<gene>
    <name evidence="3" type="ORF">COY52_07375</name>
</gene>
<dbReference type="Proteomes" id="UP000229307">
    <property type="component" value="Unassembled WGS sequence"/>
</dbReference>
<dbReference type="Pfam" id="PF13635">
    <property type="entry name" value="DUF4143"/>
    <property type="match status" value="1"/>
</dbReference>
<evidence type="ECO:0000313" key="4">
    <source>
        <dbReference type="Proteomes" id="UP000229307"/>
    </source>
</evidence>
<dbReference type="Gene3D" id="3.40.50.300">
    <property type="entry name" value="P-loop containing nucleotide triphosphate hydrolases"/>
    <property type="match status" value="1"/>
</dbReference>
<dbReference type="Pfam" id="PF13173">
    <property type="entry name" value="AAA_14"/>
    <property type="match status" value="1"/>
</dbReference>
<organism evidence="3 4">
    <name type="scientific">Candidatus Desantisbacteria bacterium CG_4_10_14_0_8_um_filter_48_22</name>
    <dbReference type="NCBI Taxonomy" id="1974543"/>
    <lineage>
        <taxon>Bacteria</taxon>
        <taxon>Candidatus Desantisiibacteriota</taxon>
    </lineage>
</organism>
<dbReference type="SUPFAM" id="SSF52540">
    <property type="entry name" value="P-loop containing nucleoside triphosphate hydrolases"/>
    <property type="match status" value="1"/>
</dbReference>
<comment type="caution">
    <text evidence="3">The sequence shown here is derived from an EMBL/GenBank/DDBJ whole genome shotgun (WGS) entry which is preliminary data.</text>
</comment>
<dbReference type="InterPro" id="IPR027417">
    <property type="entry name" value="P-loop_NTPase"/>
</dbReference>
<proteinExistence type="predicted"/>
<dbReference type="PANTHER" id="PTHR43566">
    <property type="entry name" value="CONSERVED PROTEIN"/>
    <property type="match status" value="1"/>
</dbReference>
<evidence type="ECO:0000259" key="2">
    <source>
        <dbReference type="Pfam" id="PF13635"/>
    </source>
</evidence>
<feature type="domain" description="DUF4143" evidence="2">
    <location>
        <begin position="293"/>
        <end position="454"/>
    </location>
</feature>
<dbReference type="PANTHER" id="PTHR43566:SF1">
    <property type="entry name" value="AAA+ ATPASE DOMAIN-CONTAINING PROTEIN"/>
    <property type="match status" value="1"/>
</dbReference>
<protein>
    <submittedName>
        <fullName evidence="3">Uncharacterized protein</fullName>
    </submittedName>
</protein>
<accession>A0A2M7S9W6</accession>
<evidence type="ECO:0000313" key="3">
    <source>
        <dbReference type="EMBL" id="PIZ16324.1"/>
    </source>
</evidence>
<feature type="domain" description="AAA" evidence="1">
    <location>
        <begin position="63"/>
        <end position="203"/>
    </location>
</feature>
<name>A0A2M7S9W6_9BACT</name>
<dbReference type="InterPro" id="IPR041682">
    <property type="entry name" value="AAA_14"/>
</dbReference>